<dbReference type="GO" id="GO:0009311">
    <property type="term" value="P:oligosaccharide metabolic process"/>
    <property type="evidence" value="ECO:0007669"/>
    <property type="project" value="TreeGrafter"/>
</dbReference>
<dbReference type="InterPro" id="IPR002241">
    <property type="entry name" value="Glyco_hydro_27"/>
</dbReference>
<dbReference type="GeneID" id="116946153"/>
<dbReference type="InterPro" id="IPR017853">
    <property type="entry name" value="GH"/>
</dbReference>
<comment type="subcellular location">
    <subcellularLocation>
        <location evidence="1">Lysosome</location>
    </subcellularLocation>
</comment>
<dbReference type="EC" id="3.2.1.-" evidence="10"/>
<protein>
    <recommendedName>
        <fullName evidence="10">Alpha-galactosidase</fullName>
        <ecNumber evidence="10">3.2.1.-</ecNumber>
    </recommendedName>
</protein>
<keyword evidence="7" id="KW-0325">Glycoprotein</keyword>
<dbReference type="InterPro" id="IPR013780">
    <property type="entry name" value="Glyco_hydro_b"/>
</dbReference>
<feature type="chain" id="PRO_5042470207" description="Alpha-galactosidase" evidence="11">
    <location>
        <begin position="19"/>
        <end position="432"/>
    </location>
</feature>
<keyword evidence="4 10" id="KW-0378">Hydrolase</keyword>
<comment type="similarity">
    <text evidence="2 10">Belongs to the glycosyl hydrolase 27 family.</text>
</comment>
<name>A0AAJ7TFL5_PETMA</name>
<dbReference type="CDD" id="cd14792">
    <property type="entry name" value="GH27"/>
    <property type="match status" value="1"/>
</dbReference>
<evidence type="ECO:0000256" key="1">
    <source>
        <dbReference type="ARBA" id="ARBA00004371"/>
    </source>
</evidence>
<dbReference type="RefSeq" id="XP_032816955.1">
    <property type="nucleotide sequence ID" value="XM_032961064.1"/>
</dbReference>
<dbReference type="PANTHER" id="PTHR11452">
    <property type="entry name" value="ALPHA-GALACTOSIDASE/ALPHA-N-ACETYLGALACTOSAMINIDASE"/>
    <property type="match status" value="1"/>
</dbReference>
<keyword evidence="6 10" id="KW-1015">Disulfide bond</keyword>
<dbReference type="PANTHER" id="PTHR11452:SF93">
    <property type="entry name" value="ALPHA-GALACTOSIDASE"/>
    <property type="match status" value="1"/>
</dbReference>
<dbReference type="GO" id="GO:0016020">
    <property type="term" value="C:membrane"/>
    <property type="evidence" value="ECO:0007669"/>
    <property type="project" value="GOC"/>
</dbReference>
<dbReference type="CTD" id="4668"/>
<dbReference type="GO" id="GO:0019377">
    <property type="term" value="P:glycolipid catabolic process"/>
    <property type="evidence" value="ECO:0007669"/>
    <property type="project" value="UniProtKB-ARBA"/>
</dbReference>
<keyword evidence="5" id="KW-0443">Lipid metabolism</keyword>
<reference evidence="14" key="1">
    <citation type="submission" date="2025-08" db="UniProtKB">
        <authorList>
            <consortium name="RefSeq"/>
        </authorList>
    </citation>
    <scope>IDENTIFICATION</scope>
    <source>
        <tissue evidence="14">Sperm</tissue>
    </source>
</reference>
<keyword evidence="13" id="KW-1185">Reference proteome</keyword>
<keyword evidence="11" id="KW-0732">Signal</keyword>
<dbReference type="Pfam" id="PF17450">
    <property type="entry name" value="Melibiase_2_C"/>
    <property type="match status" value="1"/>
</dbReference>
<keyword evidence="8" id="KW-0458">Lysosome</keyword>
<dbReference type="GO" id="GO:0016139">
    <property type="term" value="P:glycoside catabolic process"/>
    <property type="evidence" value="ECO:0007669"/>
    <property type="project" value="TreeGrafter"/>
</dbReference>
<organism evidence="13 14">
    <name type="scientific">Petromyzon marinus</name>
    <name type="common">Sea lamprey</name>
    <dbReference type="NCBI Taxonomy" id="7757"/>
    <lineage>
        <taxon>Eukaryota</taxon>
        <taxon>Metazoa</taxon>
        <taxon>Chordata</taxon>
        <taxon>Craniata</taxon>
        <taxon>Vertebrata</taxon>
        <taxon>Cyclostomata</taxon>
        <taxon>Hyperoartia</taxon>
        <taxon>Petromyzontiformes</taxon>
        <taxon>Petromyzontidae</taxon>
        <taxon>Petromyzon</taxon>
    </lineage>
</organism>
<dbReference type="AlphaFoldDB" id="A0AAJ7TFL5"/>
<keyword evidence="9 10" id="KW-0326">Glycosidase</keyword>
<evidence type="ECO:0000256" key="10">
    <source>
        <dbReference type="RuleBase" id="RU361168"/>
    </source>
</evidence>
<sequence>MLLLRVLCALVSTLCVLGMDNGLMRTPPMGWLAWERFRCNVDCKNDPDNCISERLFKAMADRLAEDGWRELGYVYVNIDDCWMSRQRDARGRLQADPERFPSGIKALADYVHARGLKLGIYEDLGTLTCGGYPGTTLADVQTDATTFAEWEVDMLKLDGCYSNSSEKAEGYPSMSRALNATGRPIAYSCSWPAYEGGLPPKVNYTQLGDICNLWRNYDDIEDSWDSVQSIMDWWGDHQEVLIPAAAPGRWNDPDMLIVGDFGLSYDQSRAQMAIWAVLAAPYFMSNDLRSMSAAARELLQNRLLIQINQDPLGHQGRRIIKEKSHIEVWSRNLTDGAWALAFASRRVDMPYPYSATLAALGAPAGSQYWVIDVFSGKQIGTLKSEEKFTVSINPSGAEMWYLNPTGATAVADRPLWMKPRARIPVPPGNDLL</sequence>
<evidence type="ECO:0000256" key="5">
    <source>
        <dbReference type="ARBA" id="ARBA00023098"/>
    </source>
</evidence>
<evidence type="ECO:0000256" key="7">
    <source>
        <dbReference type="ARBA" id="ARBA00023180"/>
    </source>
</evidence>
<evidence type="ECO:0000256" key="9">
    <source>
        <dbReference type="ARBA" id="ARBA00023295"/>
    </source>
</evidence>
<dbReference type="PRINTS" id="PR00740">
    <property type="entry name" value="GLHYDRLASE27"/>
</dbReference>
<evidence type="ECO:0000256" key="11">
    <source>
        <dbReference type="SAM" id="SignalP"/>
    </source>
</evidence>
<accession>A0AAJ7TFL5</accession>
<evidence type="ECO:0000256" key="4">
    <source>
        <dbReference type="ARBA" id="ARBA00022801"/>
    </source>
</evidence>
<evidence type="ECO:0000256" key="2">
    <source>
        <dbReference type="ARBA" id="ARBA00009743"/>
    </source>
</evidence>
<feature type="signal peptide" evidence="11">
    <location>
        <begin position="1"/>
        <end position="18"/>
    </location>
</feature>
<evidence type="ECO:0000313" key="14">
    <source>
        <dbReference type="RefSeq" id="XP_032816955.1"/>
    </source>
</evidence>
<dbReference type="SUPFAM" id="SSF51011">
    <property type="entry name" value="Glycosyl hydrolase domain"/>
    <property type="match status" value="1"/>
</dbReference>
<dbReference type="SUPFAM" id="SSF51445">
    <property type="entry name" value="(Trans)glycosidases"/>
    <property type="match status" value="1"/>
</dbReference>
<gene>
    <name evidence="14" type="primary">NAGA</name>
</gene>
<proteinExistence type="inferred from homology"/>
<evidence type="ECO:0000256" key="6">
    <source>
        <dbReference type="ARBA" id="ARBA00023157"/>
    </source>
</evidence>
<comment type="subunit">
    <text evidence="3 10">Homodimer.</text>
</comment>
<evidence type="ECO:0000259" key="12">
    <source>
        <dbReference type="Pfam" id="PF17450"/>
    </source>
</evidence>
<dbReference type="GO" id="GO:0004557">
    <property type="term" value="F:alpha-galactosidase activity"/>
    <property type="evidence" value="ECO:0007669"/>
    <property type="project" value="TreeGrafter"/>
</dbReference>
<evidence type="ECO:0000313" key="13">
    <source>
        <dbReference type="Proteomes" id="UP001318040"/>
    </source>
</evidence>
<dbReference type="Pfam" id="PF16499">
    <property type="entry name" value="Melibiase_2"/>
    <property type="match status" value="1"/>
</dbReference>
<dbReference type="Gene3D" id="3.20.20.70">
    <property type="entry name" value="Aldolase class I"/>
    <property type="match status" value="1"/>
</dbReference>
<dbReference type="InterPro" id="IPR013785">
    <property type="entry name" value="Aldolase_TIM"/>
</dbReference>
<dbReference type="InterPro" id="IPR000111">
    <property type="entry name" value="Glyco_hydro_27/36_CS"/>
</dbReference>
<evidence type="ECO:0000256" key="3">
    <source>
        <dbReference type="ARBA" id="ARBA00011738"/>
    </source>
</evidence>
<evidence type="ECO:0000256" key="8">
    <source>
        <dbReference type="ARBA" id="ARBA00023228"/>
    </source>
</evidence>
<dbReference type="FunFam" id="3.20.20.70:FF:000070">
    <property type="entry name" value="Alpha-galactosidase"/>
    <property type="match status" value="1"/>
</dbReference>
<dbReference type="InterPro" id="IPR035373">
    <property type="entry name" value="Melibiase/NAGA_C"/>
</dbReference>
<dbReference type="GO" id="GO:0005764">
    <property type="term" value="C:lysosome"/>
    <property type="evidence" value="ECO:0007669"/>
    <property type="project" value="UniProtKB-SubCell"/>
</dbReference>
<dbReference type="KEGG" id="pmrn:116946153"/>
<dbReference type="Gene3D" id="2.60.40.1180">
    <property type="entry name" value="Golgi alpha-mannosidase II"/>
    <property type="match status" value="1"/>
</dbReference>
<feature type="domain" description="Alpha galactosidase A C-terminal" evidence="12">
    <location>
        <begin position="313"/>
        <end position="396"/>
    </location>
</feature>
<dbReference type="Proteomes" id="UP001318040">
    <property type="component" value="Chromosome 26"/>
</dbReference>
<dbReference type="PROSITE" id="PS00512">
    <property type="entry name" value="ALPHA_GALACTOSIDASE"/>
    <property type="match status" value="1"/>
</dbReference>